<sequence>MLLQTSSPPGPDTRAPGGNAPPPRRRFYVPVRAKFASATLLGIAWCALSVWLSQAWLHDLGELIGAAPALFVIAFIAYVPGFMNAFMAGSILLDRRPRRRRLAEYPGVTVLVACYNEAANIGDTLTSLFAQDYPGPLEVLVLDDGSTDDSAAIAERAIAAATVAERHRFRVVRGERNVGKAGVLNRGLAMASHELIVTIDGDSWAYRDALTHIVERYHNDPPHTRAVAGSVLVRNSRHNWLTRAQEWDYFHGIAAVKRMQSLYHGTLVAQGAFSLYDRAALRDVGGWPESVGEDIVVSWALLSRGWRIGYAEDAILFTNVPDRLGQFARQRKRWSRGLFEAFRAYPGLLVKPRMSLMFIWWNLLFLPLDLVYTFAFIPGVVLALFGHYWIAGPLTLAVLPLAVLWNMAIFRVQNRVFRAQALRVRRNYGGFSFYVLAYSMILQPVCVWGYVSELLGLRKRWGTK</sequence>
<reference evidence="7" key="1">
    <citation type="journal article" date="2014" name="Int. J. Syst. Evol. Microbiol.">
        <title>Complete genome sequence of Corynebacterium casei LMG S-19264T (=DSM 44701T), isolated from a smear-ripened cheese.</title>
        <authorList>
            <consortium name="US DOE Joint Genome Institute (JGI-PGF)"/>
            <person name="Walter F."/>
            <person name="Albersmeier A."/>
            <person name="Kalinowski J."/>
            <person name="Ruckert C."/>
        </authorList>
    </citation>
    <scope>NUCLEOTIDE SEQUENCE</scope>
    <source>
        <strain evidence="7">KCTC 32020</strain>
    </source>
</reference>
<evidence type="ECO:0000256" key="2">
    <source>
        <dbReference type="ARBA" id="ARBA00022676"/>
    </source>
</evidence>
<comment type="caution">
    <text evidence="7">The sequence shown here is derived from an EMBL/GenBank/DDBJ whole genome shotgun (WGS) entry which is preliminary data.</text>
</comment>
<evidence type="ECO:0000256" key="4">
    <source>
        <dbReference type="SAM" id="MobiDB-lite"/>
    </source>
</evidence>
<evidence type="ECO:0000256" key="5">
    <source>
        <dbReference type="SAM" id="Phobius"/>
    </source>
</evidence>
<dbReference type="PANTHER" id="PTHR43630">
    <property type="entry name" value="POLY-BETA-1,6-N-ACETYL-D-GLUCOSAMINE SYNTHASE"/>
    <property type="match status" value="1"/>
</dbReference>
<keyword evidence="3 7" id="KW-0808">Transferase</keyword>
<dbReference type="CDD" id="cd06423">
    <property type="entry name" value="CESA_like"/>
    <property type="match status" value="1"/>
</dbReference>
<keyword evidence="2" id="KW-0328">Glycosyltransferase</keyword>
<keyword evidence="5" id="KW-0472">Membrane</keyword>
<feature type="transmembrane region" description="Helical" evidence="5">
    <location>
        <begin position="388"/>
        <end position="410"/>
    </location>
</feature>
<dbReference type="SUPFAM" id="SSF53448">
    <property type="entry name" value="Nucleotide-diphospho-sugar transferases"/>
    <property type="match status" value="1"/>
</dbReference>
<feature type="transmembrane region" description="Helical" evidence="5">
    <location>
        <begin position="358"/>
        <end position="382"/>
    </location>
</feature>
<protein>
    <submittedName>
        <fullName evidence="7">Glycosyl transferase</fullName>
    </submittedName>
</protein>
<comment type="similarity">
    <text evidence="1">Belongs to the glycosyltransferase 2 family.</text>
</comment>
<dbReference type="EMBL" id="BNCF01000011">
    <property type="protein sequence ID" value="GHE38252.1"/>
    <property type="molecule type" value="Genomic_DNA"/>
</dbReference>
<dbReference type="OrthoDB" id="9766299at2"/>
<dbReference type="Pfam" id="PF00535">
    <property type="entry name" value="Glycos_transf_2"/>
    <property type="match status" value="1"/>
</dbReference>
<dbReference type="InterPro" id="IPR029044">
    <property type="entry name" value="Nucleotide-diphossugar_trans"/>
</dbReference>
<evidence type="ECO:0000313" key="7">
    <source>
        <dbReference type="EMBL" id="GHE38252.1"/>
    </source>
</evidence>
<accession>A0A918Z6Q8</accession>
<evidence type="ECO:0000259" key="6">
    <source>
        <dbReference type="Pfam" id="PF00535"/>
    </source>
</evidence>
<dbReference type="AlphaFoldDB" id="A0A918Z6Q8"/>
<evidence type="ECO:0000313" key="8">
    <source>
        <dbReference type="Proteomes" id="UP000636453"/>
    </source>
</evidence>
<keyword evidence="8" id="KW-1185">Reference proteome</keyword>
<reference evidence="7" key="2">
    <citation type="submission" date="2020-09" db="EMBL/GenBank/DDBJ databases">
        <authorList>
            <person name="Sun Q."/>
            <person name="Kim S."/>
        </authorList>
    </citation>
    <scope>NUCLEOTIDE SEQUENCE</scope>
    <source>
        <strain evidence="7">KCTC 32020</strain>
    </source>
</reference>
<proteinExistence type="inferred from homology"/>
<keyword evidence="5" id="KW-0812">Transmembrane</keyword>
<dbReference type="PANTHER" id="PTHR43630:SF1">
    <property type="entry name" value="POLY-BETA-1,6-N-ACETYL-D-GLUCOSAMINE SYNTHASE"/>
    <property type="match status" value="1"/>
</dbReference>
<dbReference type="GO" id="GO:0016757">
    <property type="term" value="F:glycosyltransferase activity"/>
    <property type="evidence" value="ECO:0007669"/>
    <property type="project" value="UniProtKB-KW"/>
</dbReference>
<name>A0A918Z6Q8_9GAMM</name>
<organism evidence="7 8">
    <name type="scientific">Vulcaniibacterium thermophilum</name>
    <dbReference type="NCBI Taxonomy" id="1169913"/>
    <lineage>
        <taxon>Bacteria</taxon>
        <taxon>Pseudomonadati</taxon>
        <taxon>Pseudomonadota</taxon>
        <taxon>Gammaproteobacteria</taxon>
        <taxon>Lysobacterales</taxon>
        <taxon>Lysobacteraceae</taxon>
        <taxon>Vulcaniibacterium</taxon>
    </lineage>
</organism>
<feature type="domain" description="Glycosyltransferase 2-like" evidence="6">
    <location>
        <begin position="109"/>
        <end position="284"/>
    </location>
</feature>
<feature type="transmembrane region" description="Helical" evidence="5">
    <location>
        <begin position="431"/>
        <end position="451"/>
    </location>
</feature>
<keyword evidence="5" id="KW-1133">Transmembrane helix</keyword>
<dbReference type="InterPro" id="IPR001173">
    <property type="entry name" value="Glyco_trans_2-like"/>
</dbReference>
<evidence type="ECO:0000256" key="1">
    <source>
        <dbReference type="ARBA" id="ARBA00006739"/>
    </source>
</evidence>
<dbReference type="Proteomes" id="UP000636453">
    <property type="component" value="Unassembled WGS sequence"/>
</dbReference>
<feature type="transmembrane region" description="Helical" evidence="5">
    <location>
        <begin position="35"/>
        <end position="57"/>
    </location>
</feature>
<feature type="transmembrane region" description="Helical" evidence="5">
    <location>
        <begin position="69"/>
        <end position="93"/>
    </location>
</feature>
<gene>
    <name evidence="7" type="ORF">GCM10007167_20600</name>
</gene>
<feature type="region of interest" description="Disordered" evidence="4">
    <location>
        <begin position="1"/>
        <end position="23"/>
    </location>
</feature>
<dbReference type="Gene3D" id="3.90.550.10">
    <property type="entry name" value="Spore Coat Polysaccharide Biosynthesis Protein SpsA, Chain A"/>
    <property type="match status" value="1"/>
</dbReference>
<evidence type="ECO:0000256" key="3">
    <source>
        <dbReference type="ARBA" id="ARBA00022679"/>
    </source>
</evidence>